<feature type="domain" description="D-isomer specific 2-hydroxyacid dehydrogenase catalytic" evidence="6">
    <location>
        <begin position="21"/>
        <end position="312"/>
    </location>
</feature>
<dbReference type="EC" id="1.1.1.95" evidence="8"/>
<dbReference type="PROSITE" id="PS00065">
    <property type="entry name" value="D_2_HYDROXYACID_DH_1"/>
    <property type="match status" value="1"/>
</dbReference>
<dbReference type="STRING" id="1195236.CTER_5298"/>
<comment type="similarity">
    <text evidence="1 5">Belongs to the D-isomer specific 2-hydroxyacid dehydrogenase family.</text>
</comment>
<feature type="domain" description="D-isomer specific 2-hydroxyacid dehydrogenase NAD-binding" evidence="7">
    <location>
        <begin position="113"/>
        <end position="287"/>
    </location>
</feature>
<dbReference type="Gene3D" id="3.40.50.720">
    <property type="entry name" value="NAD(P)-binding Rossmann-like Domain"/>
    <property type="match status" value="2"/>
</dbReference>
<dbReference type="InterPro" id="IPR050857">
    <property type="entry name" value="D-2-hydroxyacid_DH"/>
</dbReference>
<dbReference type="InterPro" id="IPR006139">
    <property type="entry name" value="D-isomer_2_OHA_DH_cat_dom"/>
</dbReference>
<dbReference type="PANTHER" id="PTHR42789">
    <property type="entry name" value="D-ISOMER SPECIFIC 2-HYDROXYACID DEHYDROGENASE FAMILY PROTEIN (AFU_ORTHOLOGUE AFUA_6G10090)"/>
    <property type="match status" value="1"/>
</dbReference>
<reference evidence="8 9" key="1">
    <citation type="journal article" date="2013" name="Genome Announc.">
        <title>Draft Genome Sequence of the Cellulolytic, Mesophilic, Anaerobic Bacterium Clostridium termitidis Strain CT1112 (DSM 5398).</title>
        <authorList>
            <person name="Lal S."/>
            <person name="Ramachandran U."/>
            <person name="Zhang X."/>
            <person name="Munir R."/>
            <person name="Sparling R."/>
            <person name="Levin D.B."/>
        </authorList>
    </citation>
    <scope>NUCLEOTIDE SEQUENCE [LARGE SCALE GENOMIC DNA]</scope>
    <source>
        <strain evidence="8 9">CT1112</strain>
    </source>
</reference>
<dbReference type="PROSITE" id="PS00670">
    <property type="entry name" value="D_2_HYDROXYACID_DH_2"/>
    <property type="match status" value="1"/>
</dbReference>
<evidence type="ECO:0000313" key="9">
    <source>
        <dbReference type="Proteomes" id="UP000014155"/>
    </source>
</evidence>
<dbReference type="RefSeq" id="WP_004630856.1">
    <property type="nucleotide sequence ID" value="NZ_AORV01000072.1"/>
</dbReference>
<dbReference type="Pfam" id="PF02826">
    <property type="entry name" value="2-Hacid_dh_C"/>
    <property type="match status" value="1"/>
</dbReference>
<dbReference type="PANTHER" id="PTHR42789:SF1">
    <property type="entry name" value="D-ISOMER SPECIFIC 2-HYDROXYACID DEHYDROGENASE FAMILY PROTEIN (AFU_ORTHOLOGUE AFUA_6G10090)"/>
    <property type="match status" value="1"/>
</dbReference>
<keyword evidence="2" id="KW-0028">Amino-acid biosynthesis</keyword>
<evidence type="ECO:0000313" key="8">
    <source>
        <dbReference type="EMBL" id="EMS69130.1"/>
    </source>
</evidence>
<evidence type="ECO:0000256" key="2">
    <source>
        <dbReference type="ARBA" id="ARBA00022605"/>
    </source>
</evidence>
<sequence>MVKKVLITPRSFQESGIPACGLLKERGFETIINDTGMAFTEEQMIEKCAGADGIIVGIDPVTEKVLKSSHKLRAVSKYGAGLDNIDLEAARKLEISVERAAGTNATSVAELAIGLMFTLARDIPYSAGSTRKGGWDRKKGVEITGKTLGILGLGCIGREVARMADGLGMKISAYDPFVNANDVNIIRYGIELTGVEEILRNSDFITLHMPLTDETKHMINRKALEKMKSAAYLINTSRGELVEENDLYDALVNGVIAGAAEDVFSKEPPGEHRLLSLDNFILTSHIGAFTKEANEKMAMASAVNLLRILENES</sequence>
<accession>S0FF04</accession>
<comment type="caution">
    <text evidence="8">The sequence shown here is derived from an EMBL/GenBank/DDBJ whole genome shotgun (WGS) entry which is preliminary data.</text>
</comment>
<dbReference type="AlphaFoldDB" id="S0FF04"/>
<dbReference type="GO" id="GO:0004617">
    <property type="term" value="F:phosphoglycerate dehydrogenase activity"/>
    <property type="evidence" value="ECO:0007669"/>
    <property type="project" value="UniProtKB-EC"/>
</dbReference>
<gene>
    <name evidence="8" type="ORF">CTER_5298</name>
</gene>
<dbReference type="PATRIC" id="fig|1195236.3.peg.5435"/>
<dbReference type="GO" id="GO:0008652">
    <property type="term" value="P:amino acid biosynthetic process"/>
    <property type="evidence" value="ECO:0007669"/>
    <property type="project" value="UniProtKB-KW"/>
</dbReference>
<dbReference type="SUPFAM" id="SSF51735">
    <property type="entry name" value="NAD(P)-binding Rossmann-fold domains"/>
    <property type="match status" value="1"/>
</dbReference>
<dbReference type="CDD" id="cd12172">
    <property type="entry name" value="PGDH_like_2"/>
    <property type="match status" value="1"/>
</dbReference>
<dbReference type="GO" id="GO:0051287">
    <property type="term" value="F:NAD binding"/>
    <property type="evidence" value="ECO:0007669"/>
    <property type="project" value="InterPro"/>
</dbReference>
<dbReference type="eggNOG" id="COG0111">
    <property type="taxonomic scope" value="Bacteria"/>
</dbReference>
<evidence type="ECO:0000259" key="7">
    <source>
        <dbReference type="Pfam" id="PF02826"/>
    </source>
</evidence>
<dbReference type="Pfam" id="PF00389">
    <property type="entry name" value="2-Hacid_dh"/>
    <property type="match status" value="1"/>
</dbReference>
<proteinExistence type="inferred from homology"/>
<evidence type="ECO:0000256" key="4">
    <source>
        <dbReference type="ARBA" id="ARBA00023027"/>
    </source>
</evidence>
<evidence type="ECO:0000256" key="3">
    <source>
        <dbReference type="ARBA" id="ARBA00023002"/>
    </source>
</evidence>
<keyword evidence="3 5" id="KW-0560">Oxidoreductase</keyword>
<dbReference type="FunFam" id="3.40.50.720:FF:000203">
    <property type="entry name" value="D-3-phosphoglycerate dehydrogenase (SerA)"/>
    <property type="match status" value="1"/>
</dbReference>
<organism evidence="8 9">
    <name type="scientific">Ruminiclostridium cellobioparum subsp. termitidis CT1112</name>
    <dbReference type="NCBI Taxonomy" id="1195236"/>
    <lineage>
        <taxon>Bacteria</taxon>
        <taxon>Bacillati</taxon>
        <taxon>Bacillota</taxon>
        <taxon>Clostridia</taxon>
        <taxon>Eubacteriales</taxon>
        <taxon>Oscillospiraceae</taxon>
        <taxon>Ruminiclostridium</taxon>
    </lineage>
</organism>
<keyword evidence="9" id="KW-1185">Reference proteome</keyword>
<dbReference type="InterPro" id="IPR006140">
    <property type="entry name" value="D-isomer_DH_NAD-bd"/>
</dbReference>
<name>S0FF04_RUMCE</name>
<evidence type="ECO:0000259" key="6">
    <source>
        <dbReference type="Pfam" id="PF00389"/>
    </source>
</evidence>
<dbReference type="SUPFAM" id="SSF52283">
    <property type="entry name" value="Formate/glycerate dehydrogenase catalytic domain-like"/>
    <property type="match status" value="1"/>
</dbReference>
<dbReference type="InterPro" id="IPR029753">
    <property type="entry name" value="D-isomer_DH_CS"/>
</dbReference>
<dbReference type="InterPro" id="IPR036291">
    <property type="entry name" value="NAD(P)-bd_dom_sf"/>
</dbReference>
<keyword evidence="4" id="KW-0520">NAD</keyword>
<dbReference type="EMBL" id="AORV01000072">
    <property type="protein sequence ID" value="EMS69130.1"/>
    <property type="molecule type" value="Genomic_DNA"/>
</dbReference>
<dbReference type="Proteomes" id="UP000014155">
    <property type="component" value="Unassembled WGS sequence"/>
</dbReference>
<protein>
    <submittedName>
        <fullName evidence="8">D-isomer specific 2-hydroxyacid dehydrogenase</fullName>
        <ecNumber evidence="8">1.1.1.95</ecNumber>
    </submittedName>
</protein>
<dbReference type="InterPro" id="IPR029752">
    <property type="entry name" value="D-isomer_DH_CS1"/>
</dbReference>
<evidence type="ECO:0000256" key="1">
    <source>
        <dbReference type="ARBA" id="ARBA00005854"/>
    </source>
</evidence>
<evidence type="ECO:0000256" key="5">
    <source>
        <dbReference type="RuleBase" id="RU003719"/>
    </source>
</evidence>